<dbReference type="EMBL" id="BQNB010014425">
    <property type="protein sequence ID" value="GJT27995.1"/>
    <property type="molecule type" value="Genomic_DNA"/>
</dbReference>
<comment type="caution">
    <text evidence="2">The sequence shown here is derived from an EMBL/GenBank/DDBJ whole genome shotgun (WGS) entry which is preliminary data.</text>
</comment>
<reference evidence="2" key="2">
    <citation type="submission" date="2022-01" db="EMBL/GenBank/DDBJ databases">
        <authorList>
            <person name="Yamashiro T."/>
            <person name="Shiraishi A."/>
            <person name="Satake H."/>
            <person name="Nakayama K."/>
        </authorList>
    </citation>
    <scope>NUCLEOTIDE SEQUENCE</scope>
</reference>
<dbReference type="Proteomes" id="UP001151760">
    <property type="component" value="Unassembled WGS sequence"/>
</dbReference>
<keyword evidence="3" id="KW-1185">Reference proteome</keyword>
<proteinExistence type="predicted"/>
<evidence type="ECO:0000313" key="3">
    <source>
        <dbReference type="Proteomes" id="UP001151760"/>
    </source>
</evidence>
<sequence>MTSKCTSKLLTLSWEEIFCENAIGLVGNRDHLNKCYAHMLYCIITKQPYNLAYYVVKRIENVKSQHNKVIPYGMLLTRLFHYAMSTYPHLAGPYYRVVDRKMAPIGGPHVRKTRSDIGGKHCHSVSLSSTFRHGSSSHFDNHNEENDEGNEGTSNSHHFPSSFYNSLLNTQNKTYLVPIPEEENMREMMCRQTIMMNRQTFIHMEHQGALKAIGKAFRNLGKYIKKKFK</sequence>
<evidence type="ECO:0000313" key="2">
    <source>
        <dbReference type="EMBL" id="GJT27995.1"/>
    </source>
</evidence>
<feature type="region of interest" description="Disordered" evidence="1">
    <location>
        <begin position="131"/>
        <end position="156"/>
    </location>
</feature>
<protein>
    <submittedName>
        <fullName evidence="2">Uncharacterized protein</fullName>
    </submittedName>
</protein>
<evidence type="ECO:0000256" key="1">
    <source>
        <dbReference type="SAM" id="MobiDB-lite"/>
    </source>
</evidence>
<gene>
    <name evidence="2" type="ORF">Tco_0908270</name>
</gene>
<reference evidence="2" key="1">
    <citation type="journal article" date="2022" name="Int. J. Mol. Sci.">
        <title>Draft Genome of Tanacetum Coccineum: Genomic Comparison of Closely Related Tanacetum-Family Plants.</title>
        <authorList>
            <person name="Yamashiro T."/>
            <person name="Shiraishi A."/>
            <person name="Nakayama K."/>
            <person name="Satake H."/>
        </authorList>
    </citation>
    <scope>NUCLEOTIDE SEQUENCE</scope>
</reference>
<name>A0ABQ5CLW7_9ASTR</name>
<accession>A0ABQ5CLW7</accession>
<organism evidence="2 3">
    <name type="scientific">Tanacetum coccineum</name>
    <dbReference type="NCBI Taxonomy" id="301880"/>
    <lineage>
        <taxon>Eukaryota</taxon>
        <taxon>Viridiplantae</taxon>
        <taxon>Streptophyta</taxon>
        <taxon>Embryophyta</taxon>
        <taxon>Tracheophyta</taxon>
        <taxon>Spermatophyta</taxon>
        <taxon>Magnoliopsida</taxon>
        <taxon>eudicotyledons</taxon>
        <taxon>Gunneridae</taxon>
        <taxon>Pentapetalae</taxon>
        <taxon>asterids</taxon>
        <taxon>campanulids</taxon>
        <taxon>Asterales</taxon>
        <taxon>Asteraceae</taxon>
        <taxon>Asteroideae</taxon>
        <taxon>Anthemideae</taxon>
        <taxon>Anthemidinae</taxon>
        <taxon>Tanacetum</taxon>
    </lineage>
</organism>